<accession>A0A699Y7T2</accession>
<dbReference type="Proteomes" id="UP000485058">
    <property type="component" value="Unassembled WGS sequence"/>
</dbReference>
<organism evidence="1 2">
    <name type="scientific">Haematococcus lacustris</name>
    <name type="common">Green alga</name>
    <name type="synonym">Haematococcus pluvialis</name>
    <dbReference type="NCBI Taxonomy" id="44745"/>
    <lineage>
        <taxon>Eukaryota</taxon>
        <taxon>Viridiplantae</taxon>
        <taxon>Chlorophyta</taxon>
        <taxon>core chlorophytes</taxon>
        <taxon>Chlorophyceae</taxon>
        <taxon>CS clade</taxon>
        <taxon>Chlamydomonadales</taxon>
        <taxon>Haematococcaceae</taxon>
        <taxon>Haematococcus</taxon>
    </lineage>
</organism>
<sequence length="67" mass="7405">MPAEDFKAAYQPKPGQEHVCSLAGEHRAHVANSEWALIDTLEVALYQDELEGRQRQLKAAAMPSVSN</sequence>
<keyword evidence="1" id="KW-0966">Cell projection</keyword>
<keyword evidence="2" id="KW-1185">Reference proteome</keyword>
<dbReference type="AlphaFoldDB" id="A0A699Y7T2"/>
<reference evidence="1 2" key="1">
    <citation type="submission" date="2020-02" db="EMBL/GenBank/DDBJ databases">
        <title>Draft genome sequence of Haematococcus lacustris strain NIES-144.</title>
        <authorList>
            <person name="Morimoto D."/>
            <person name="Nakagawa S."/>
            <person name="Yoshida T."/>
            <person name="Sawayama S."/>
        </authorList>
    </citation>
    <scope>NUCLEOTIDE SEQUENCE [LARGE SCALE GENOMIC DNA]</scope>
    <source>
        <strain evidence="1 2">NIES-144</strain>
    </source>
</reference>
<proteinExistence type="predicted"/>
<feature type="non-terminal residue" evidence="1">
    <location>
        <position position="1"/>
    </location>
</feature>
<name>A0A699Y7T2_HAELA</name>
<keyword evidence="1" id="KW-0282">Flagellum</keyword>
<evidence type="ECO:0000313" key="1">
    <source>
        <dbReference type="EMBL" id="GFH06247.1"/>
    </source>
</evidence>
<gene>
    <name evidence="1" type="ORF">HaLaN_00846</name>
</gene>
<evidence type="ECO:0000313" key="2">
    <source>
        <dbReference type="Proteomes" id="UP000485058"/>
    </source>
</evidence>
<keyword evidence="1" id="KW-0969">Cilium</keyword>
<protein>
    <submittedName>
        <fullName evidence="1">Flagellar associated protein</fullName>
    </submittedName>
</protein>
<dbReference type="EMBL" id="BLLF01000029">
    <property type="protein sequence ID" value="GFH06247.1"/>
    <property type="molecule type" value="Genomic_DNA"/>
</dbReference>
<comment type="caution">
    <text evidence="1">The sequence shown here is derived from an EMBL/GenBank/DDBJ whole genome shotgun (WGS) entry which is preliminary data.</text>
</comment>